<keyword evidence="6 8" id="KW-0472">Membrane</keyword>
<dbReference type="Proteomes" id="UP000000639">
    <property type="component" value="Chromosome"/>
</dbReference>
<dbReference type="EMBL" id="CP000510">
    <property type="protein sequence ID" value="ABM05032.1"/>
    <property type="molecule type" value="Genomic_DNA"/>
</dbReference>
<evidence type="ECO:0000256" key="8">
    <source>
        <dbReference type="SAM" id="Phobius"/>
    </source>
</evidence>
<protein>
    <submittedName>
        <fullName evidence="9">Outer membrane transport energization protein ExbD</fullName>
    </submittedName>
</protein>
<dbReference type="Gene3D" id="3.30.420.270">
    <property type="match status" value="1"/>
</dbReference>
<reference evidence="9 10" key="1">
    <citation type="submission" date="2007-01" db="EMBL/GenBank/DDBJ databases">
        <title>Complete sequence of Psychromonas ingrahamii 37.</title>
        <authorList>
            <consortium name="US DOE Joint Genome Institute"/>
            <person name="Copeland A."/>
            <person name="Lucas S."/>
            <person name="Lapidus A."/>
            <person name="Barry K."/>
            <person name="Detter J.C."/>
            <person name="Glavina del Rio T."/>
            <person name="Hammon N."/>
            <person name="Israni S."/>
            <person name="Dalin E."/>
            <person name="Tice H."/>
            <person name="Pitluck S."/>
            <person name="Thompson L.S."/>
            <person name="Brettin T."/>
            <person name="Bruce D."/>
            <person name="Han C."/>
            <person name="Tapia R."/>
            <person name="Schmutz J."/>
            <person name="Larimer F."/>
            <person name="Land M."/>
            <person name="Hauser L."/>
            <person name="Kyrpides N."/>
            <person name="Ivanova N."/>
            <person name="Staley J."/>
            <person name="Richardson P."/>
        </authorList>
    </citation>
    <scope>NUCLEOTIDE SEQUENCE [LARGE SCALE GENOMIC DNA]</scope>
    <source>
        <strain evidence="9 10">37</strain>
    </source>
</reference>
<dbReference type="Pfam" id="PF02472">
    <property type="entry name" value="ExbD"/>
    <property type="match status" value="1"/>
</dbReference>
<comment type="subcellular location">
    <subcellularLocation>
        <location evidence="1">Cell membrane</location>
        <topology evidence="1">Single-pass membrane protein</topology>
    </subcellularLocation>
    <subcellularLocation>
        <location evidence="7">Cell membrane</location>
        <topology evidence="7">Single-pass type II membrane protein</topology>
    </subcellularLocation>
</comment>
<evidence type="ECO:0000313" key="9">
    <source>
        <dbReference type="EMBL" id="ABM05032.1"/>
    </source>
</evidence>
<dbReference type="GO" id="GO:0005886">
    <property type="term" value="C:plasma membrane"/>
    <property type="evidence" value="ECO:0007669"/>
    <property type="project" value="UniProtKB-SubCell"/>
</dbReference>
<dbReference type="GO" id="GO:0022857">
    <property type="term" value="F:transmembrane transporter activity"/>
    <property type="evidence" value="ECO:0007669"/>
    <property type="project" value="InterPro"/>
</dbReference>
<evidence type="ECO:0000256" key="5">
    <source>
        <dbReference type="ARBA" id="ARBA00022989"/>
    </source>
</evidence>
<evidence type="ECO:0000256" key="7">
    <source>
        <dbReference type="RuleBase" id="RU003879"/>
    </source>
</evidence>
<evidence type="ECO:0000256" key="3">
    <source>
        <dbReference type="ARBA" id="ARBA00022475"/>
    </source>
</evidence>
<evidence type="ECO:0000256" key="2">
    <source>
        <dbReference type="ARBA" id="ARBA00005811"/>
    </source>
</evidence>
<dbReference type="RefSeq" id="WP_011771584.1">
    <property type="nucleotide sequence ID" value="NC_008709.1"/>
</dbReference>
<evidence type="ECO:0000256" key="1">
    <source>
        <dbReference type="ARBA" id="ARBA00004162"/>
    </source>
</evidence>
<dbReference type="STRING" id="357804.Ping_3345"/>
<dbReference type="AlphaFoldDB" id="A1SZW7"/>
<dbReference type="PANTHER" id="PTHR30558">
    <property type="entry name" value="EXBD MEMBRANE COMPONENT OF PMF-DRIVEN MACROMOLECULE IMPORT SYSTEM"/>
    <property type="match status" value="1"/>
</dbReference>
<proteinExistence type="inferred from homology"/>
<keyword evidence="7" id="KW-0813">Transport</keyword>
<evidence type="ECO:0000256" key="4">
    <source>
        <dbReference type="ARBA" id="ARBA00022692"/>
    </source>
</evidence>
<dbReference type="eggNOG" id="COG0848">
    <property type="taxonomic scope" value="Bacteria"/>
</dbReference>
<dbReference type="OrthoDB" id="9798629at2"/>
<keyword evidence="5 8" id="KW-1133">Transmembrane helix</keyword>
<dbReference type="HOGENOM" id="CLU_085305_3_2_6"/>
<evidence type="ECO:0000256" key="6">
    <source>
        <dbReference type="ARBA" id="ARBA00023136"/>
    </source>
</evidence>
<accession>A1SZW7</accession>
<evidence type="ECO:0000313" key="10">
    <source>
        <dbReference type="Proteomes" id="UP000000639"/>
    </source>
</evidence>
<dbReference type="GO" id="GO:0015031">
    <property type="term" value="P:protein transport"/>
    <property type="evidence" value="ECO:0007669"/>
    <property type="project" value="UniProtKB-KW"/>
</dbReference>
<sequence>MKLSKKNFQQPARFELLPLLDVIFLLLIFFVFVMLKMTMQSSINIELPQLVDSQQQTEELLVISINSKNQLFINEEVTTEELMLAQVINLQKDNKLPILIRGDKKSDLGVALSILDKLRLSGFHHVAFATDKDQ</sequence>
<name>A1SZW7_PSYIN</name>
<comment type="similarity">
    <text evidence="2 7">Belongs to the ExbD/TolR family.</text>
</comment>
<organism evidence="9 10">
    <name type="scientific">Psychromonas ingrahamii (strain DSM 17664 / CCUG 51855 / 37)</name>
    <dbReference type="NCBI Taxonomy" id="357804"/>
    <lineage>
        <taxon>Bacteria</taxon>
        <taxon>Pseudomonadati</taxon>
        <taxon>Pseudomonadota</taxon>
        <taxon>Gammaproteobacteria</taxon>
        <taxon>Alteromonadales</taxon>
        <taxon>Psychromonadaceae</taxon>
        <taxon>Psychromonas</taxon>
    </lineage>
</organism>
<keyword evidence="4 7" id="KW-0812">Transmembrane</keyword>
<dbReference type="KEGG" id="pin:Ping_3345"/>
<keyword evidence="3" id="KW-1003">Cell membrane</keyword>
<dbReference type="InterPro" id="IPR003400">
    <property type="entry name" value="ExbD"/>
</dbReference>
<gene>
    <name evidence="9" type="ordered locus">Ping_3345</name>
</gene>
<keyword evidence="7" id="KW-0653">Protein transport</keyword>
<feature type="transmembrane region" description="Helical" evidence="8">
    <location>
        <begin position="16"/>
        <end position="35"/>
    </location>
</feature>
<keyword evidence="10" id="KW-1185">Reference proteome</keyword>